<dbReference type="PANTHER" id="PTHR43014">
    <property type="entry name" value="MERCURIC REDUCTASE"/>
    <property type="match status" value="1"/>
</dbReference>
<dbReference type="NCBIfam" id="NF005884">
    <property type="entry name" value="PRK07846.1"/>
    <property type="match status" value="1"/>
</dbReference>
<keyword evidence="4" id="KW-0521">NADP</keyword>
<dbReference type="InterPro" id="IPR001100">
    <property type="entry name" value="Pyr_nuc-diS_OxRdtase"/>
</dbReference>
<sequence length="470" mass="50515">MRTHDLVVIGAGSGNMVVDDRFSGLDVAIIDDRKFGGTCVNHGCIPSKMLSYSAQVADTVAGAADFDIDIDADVHRRALARGAEPRLRWTALRDRVFGRTDELAADGEQGRRDSDFVTVYKGHARFTEPGRLRVSVDGDTVEVAAERIVVAAGGRPVVPDVVVESGLPYQTSDTVMRLDTAPDHLAVLGGGYIAAELAHVFSAAGSRITLIEKSGRLLGGPHDDTVRDVYTELARSRYDLRCGSEVAEITGTAGDLSLHLDDGSTVRADMLLVATGRRSNSDRLDVEKGGIDTHEDGRIVVDRHCRTTAEGVFALGDVSTAVPLKHVANREAAVVRHNLLHPDDLHAVSHELVPSAVFTQPQIAAIGRTEKDCRDDGLDHRVGLARYSDIAYGWAMRDESGLCKVLATSDGEILGAHVIGPQAATLIQIFVVAMNFGIRADELASRPYWIHPALTEVVENALIDLGKDQA</sequence>
<evidence type="ECO:0000256" key="5">
    <source>
        <dbReference type="ARBA" id="ARBA00023002"/>
    </source>
</evidence>
<evidence type="ECO:0000256" key="1">
    <source>
        <dbReference type="ARBA" id="ARBA00007532"/>
    </source>
</evidence>
<dbReference type="SUPFAM" id="SSF55424">
    <property type="entry name" value="FAD/NAD-linked reductases, dimerisation (C-terminal) domain"/>
    <property type="match status" value="1"/>
</dbReference>
<proteinExistence type="inferred from homology"/>
<dbReference type="InterPro" id="IPR004099">
    <property type="entry name" value="Pyr_nucl-diS_OxRdtase_dimer"/>
</dbReference>
<dbReference type="InterPro" id="IPR012999">
    <property type="entry name" value="Pyr_OxRdtase_I_AS"/>
</dbReference>
<feature type="domain" description="FAD/NAD(P)-binding" evidence="13">
    <location>
        <begin position="5"/>
        <end position="332"/>
    </location>
</feature>
<accession>A0A7I7TZC1</accession>
<evidence type="ECO:0000313" key="15">
    <source>
        <dbReference type="Proteomes" id="UP000466554"/>
    </source>
</evidence>
<protein>
    <submittedName>
        <fullName evidence="14">Mycothione reductase</fullName>
    </submittedName>
</protein>
<feature type="binding site" evidence="9">
    <location>
        <position position="212"/>
    </location>
    <ligand>
        <name>NAD(+)</name>
        <dbReference type="ChEBI" id="CHEBI:57540"/>
    </ligand>
</feature>
<dbReference type="InterPro" id="IPR023753">
    <property type="entry name" value="FAD/NAD-binding_dom"/>
</dbReference>
<keyword evidence="9" id="KW-0520">NAD</keyword>
<feature type="binding site" evidence="9">
    <location>
        <position position="317"/>
    </location>
    <ligand>
        <name>FAD</name>
        <dbReference type="ChEBI" id="CHEBI:57692"/>
    </ligand>
</feature>
<comment type="cofactor">
    <cofactor evidence="9">
        <name>FAD</name>
        <dbReference type="ChEBI" id="CHEBI:57692"/>
    </cofactor>
    <text evidence="9">Binds 1 FAD per subunit.</text>
</comment>
<evidence type="ECO:0000256" key="3">
    <source>
        <dbReference type="ARBA" id="ARBA00022827"/>
    </source>
</evidence>
<dbReference type="PROSITE" id="PS00076">
    <property type="entry name" value="PYRIDINE_REDOX_1"/>
    <property type="match status" value="1"/>
</dbReference>
<evidence type="ECO:0000313" key="14">
    <source>
        <dbReference type="EMBL" id="BBY73961.1"/>
    </source>
</evidence>
<evidence type="ECO:0000256" key="10">
    <source>
        <dbReference type="PIRSR" id="PIRSR000350-4"/>
    </source>
</evidence>
<keyword evidence="2 11" id="KW-0285">Flavoprotein</keyword>
<dbReference type="PANTHER" id="PTHR43014:SF5">
    <property type="entry name" value="GLUTATHIONE REDUCTASE (NADPH)"/>
    <property type="match status" value="1"/>
</dbReference>
<dbReference type="InterPro" id="IPR016156">
    <property type="entry name" value="FAD/NAD-linked_Rdtase_dimer_sf"/>
</dbReference>
<dbReference type="Pfam" id="PF02852">
    <property type="entry name" value="Pyr_redox_dim"/>
    <property type="match status" value="1"/>
</dbReference>
<keyword evidence="3 9" id="KW-0274">FAD</keyword>
<feature type="disulfide bond" description="Redox-active" evidence="10">
    <location>
        <begin position="39"/>
        <end position="44"/>
    </location>
</feature>
<keyword evidence="6" id="KW-1015">Disulfide bond</keyword>
<dbReference type="SUPFAM" id="SSF51905">
    <property type="entry name" value="FAD/NAD(P)-binding domain"/>
    <property type="match status" value="1"/>
</dbReference>
<dbReference type="InterPro" id="IPR036188">
    <property type="entry name" value="FAD/NAD-bd_sf"/>
</dbReference>
<comment type="similarity">
    <text evidence="1 11">Belongs to the class-I pyridine nucleotide-disulfide oxidoreductase family.</text>
</comment>
<keyword evidence="9" id="KW-0547">Nucleotide-binding</keyword>
<evidence type="ECO:0000256" key="9">
    <source>
        <dbReference type="PIRSR" id="PIRSR000350-3"/>
    </source>
</evidence>
<dbReference type="GO" id="GO:0016668">
    <property type="term" value="F:oxidoreductase activity, acting on a sulfur group of donors, NAD(P) as acceptor"/>
    <property type="evidence" value="ECO:0007669"/>
    <property type="project" value="InterPro"/>
</dbReference>
<evidence type="ECO:0000256" key="6">
    <source>
        <dbReference type="ARBA" id="ARBA00023157"/>
    </source>
</evidence>
<evidence type="ECO:0000259" key="12">
    <source>
        <dbReference type="Pfam" id="PF02852"/>
    </source>
</evidence>
<dbReference type="Proteomes" id="UP000466554">
    <property type="component" value="Chromosome"/>
</dbReference>
<dbReference type="PRINTS" id="PR00368">
    <property type="entry name" value="FADPNR"/>
</dbReference>
<feature type="active site" description="Proton acceptor" evidence="8">
    <location>
        <position position="451"/>
    </location>
</feature>
<dbReference type="Gene3D" id="3.30.390.30">
    <property type="match status" value="1"/>
</dbReference>
<dbReference type="AlphaFoldDB" id="A0A7I7TZC1"/>
<feature type="binding site" evidence="9">
    <location>
        <position position="276"/>
    </location>
    <ligand>
        <name>NAD(+)</name>
        <dbReference type="ChEBI" id="CHEBI:57540"/>
    </ligand>
</feature>
<keyword evidence="7 11" id="KW-0676">Redox-active center</keyword>
<evidence type="ECO:0000259" key="13">
    <source>
        <dbReference type="Pfam" id="PF07992"/>
    </source>
</evidence>
<gene>
    <name evidence="14" type="primary">mtr_1</name>
    <name evidence="14" type="ORF">MPRF_08600</name>
</gene>
<dbReference type="EMBL" id="AP022598">
    <property type="protein sequence ID" value="BBY73961.1"/>
    <property type="molecule type" value="Genomic_DNA"/>
</dbReference>
<dbReference type="PRINTS" id="PR00411">
    <property type="entry name" value="PNDRDTASEI"/>
</dbReference>
<dbReference type="RefSeq" id="WP_163765547.1">
    <property type="nucleotide sequence ID" value="NZ_AP022598.1"/>
</dbReference>
<evidence type="ECO:0000256" key="11">
    <source>
        <dbReference type="RuleBase" id="RU003691"/>
    </source>
</evidence>
<dbReference type="Gene3D" id="3.50.50.60">
    <property type="entry name" value="FAD/NAD(P)-binding domain"/>
    <property type="match status" value="2"/>
</dbReference>
<evidence type="ECO:0000256" key="7">
    <source>
        <dbReference type="ARBA" id="ARBA00023284"/>
    </source>
</evidence>
<reference evidence="14 15" key="1">
    <citation type="journal article" date="2019" name="Emerg. Microbes Infect.">
        <title>Comprehensive subspecies identification of 175 nontuberculous mycobacteria species based on 7547 genomic profiles.</title>
        <authorList>
            <person name="Matsumoto Y."/>
            <person name="Kinjo T."/>
            <person name="Motooka D."/>
            <person name="Nabeya D."/>
            <person name="Jung N."/>
            <person name="Uechi K."/>
            <person name="Horii T."/>
            <person name="Iida T."/>
            <person name="Fujita J."/>
            <person name="Nakamura S."/>
        </authorList>
    </citation>
    <scope>NUCLEOTIDE SEQUENCE [LARGE SCALE GENOMIC DNA]</scope>
    <source>
        <strain evidence="14 15">JCM 6367</strain>
    </source>
</reference>
<keyword evidence="5 11" id="KW-0560">Oxidoreductase</keyword>
<feature type="binding site" evidence="9">
    <location>
        <begin position="189"/>
        <end position="196"/>
    </location>
    <ligand>
        <name>NAD(+)</name>
        <dbReference type="ChEBI" id="CHEBI:57540"/>
    </ligand>
</feature>
<dbReference type="PIRSF" id="PIRSF000350">
    <property type="entry name" value="Mercury_reductase_MerA"/>
    <property type="match status" value="1"/>
</dbReference>
<organism evidence="14 15">
    <name type="scientific">Mycolicibacterium parafortuitum</name>
    <name type="common">Mycobacterium parafortuitum</name>
    <dbReference type="NCBI Taxonomy" id="39692"/>
    <lineage>
        <taxon>Bacteria</taxon>
        <taxon>Bacillati</taxon>
        <taxon>Actinomycetota</taxon>
        <taxon>Actinomycetes</taxon>
        <taxon>Mycobacteriales</taxon>
        <taxon>Mycobacteriaceae</taxon>
        <taxon>Mycolicibacterium</taxon>
    </lineage>
</organism>
<evidence type="ECO:0000256" key="4">
    <source>
        <dbReference type="ARBA" id="ARBA00022857"/>
    </source>
</evidence>
<feature type="domain" description="Pyridine nucleotide-disulphide oxidoreductase dimerisation" evidence="12">
    <location>
        <begin position="353"/>
        <end position="461"/>
    </location>
</feature>
<evidence type="ECO:0000256" key="2">
    <source>
        <dbReference type="ARBA" id="ARBA00022630"/>
    </source>
</evidence>
<feature type="binding site" evidence="9">
    <location>
        <position position="48"/>
    </location>
    <ligand>
        <name>FAD</name>
        <dbReference type="ChEBI" id="CHEBI:57692"/>
    </ligand>
</feature>
<name>A0A7I7TZC1_MYCPF</name>
<dbReference type="GO" id="GO:0000166">
    <property type="term" value="F:nucleotide binding"/>
    <property type="evidence" value="ECO:0007669"/>
    <property type="project" value="UniProtKB-KW"/>
</dbReference>
<dbReference type="Pfam" id="PF07992">
    <property type="entry name" value="Pyr_redox_2"/>
    <property type="match status" value="1"/>
</dbReference>
<evidence type="ECO:0000256" key="8">
    <source>
        <dbReference type="PIRSR" id="PIRSR000350-2"/>
    </source>
</evidence>